<evidence type="ECO:0000313" key="5">
    <source>
        <dbReference type="EMBL" id="KPY45792.1"/>
    </source>
</evidence>
<dbReference type="GO" id="GO:0046872">
    <property type="term" value="F:metal ion binding"/>
    <property type="evidence" value="ECO:0007669"/>
    <property type="project" value="InterPro"/>
</dbReference>
<dbReference type="PROSITE" id="PS50975">
    <property type="entry name" value="ATP_GRASP"/>
    <property type="match status" value="1"/>
</dbReference>
<sequence>MGRTRRQPRHESGHRYAVRGVPGAPDHERAGADLFCVHLPRGVAGAGRFHAGDGQIPWLPPDRTDALQGLPERGTGQVIGWWKTWKALEARGIMGINRRNADYVLKYNKRSLYPIVDDKIITKERAIAAGIHVPEMYGVISTEKEIDQLDEIIGGRSDFVIKPAQGAGGDGILVIADRFEDRYRTVSGRIISKSEIEHQVSSILTGLYSLGGHRDRALIEYRVTPDPIFKSISYEGVPDIRIIVLMGYPVMAMLRLPTRQSGGKANLHQGAIGVGVDLATGITLQGTWLNSIISKHPDTTNSVDGVQLPNWDGFMKLSAECYELCGLGYIGVDMVLDQDKGPLILELNARPGLNIQIANDSGLTHRTQAVEARIEQLALEGRQETPQERVEFVQALFGHVPGA</sequence>
<name>A0A0N8SP98_PSESI</name>
<feature type="region of interest" description="Disordered" evidence="3">
    <location>
        <begin position="1"/>
        <end position="25"/>
    </location>
</feature>
<protein>
    <recommendedName>
        <fullName evidence="4">ATP-grasp domain-containing protein</fullName>
    </recommendedName>
</protein>
<dbReference type="PANTHER" id="PTHR21621">
    <property type="entry name" value="RIBOSOMAL PROTEIN S6 MODIFICATION PROTEIN"/>
    <property type="match status" value="1"/>
</dbReference>
<evidence type="ECO:0000259" key="4">
    <source>
        <dbReference type="PROSITE" id="PS50975"/>
    </source>
</evidence>
<feature type="domain" description="ATP-grasp" evidence="4">
    <location>
        <begin position="123"/>
        <end position="378"/>
    </location>
</feature>
<proteinExistence type="predicted"/>
<evidence type="ECO:0000256" key="1">
    <source>
        <dbReference type="ARBA" id="ARBA00023211"/>
    </source>
</evidence>
<keyword evidence="2" id="KW-0067">ATP-binding</keyword>
<dbReference type="GO" id="GO:0009432">
    <property type="term" value="P:SOS response"/>
    <property type="evidence" value="ECO:0007669"/>
    <property type="project" value="TreeGrafter"/>
</dbReference>
<comment type="caution">
    <text evidence="5">The sequence shown here is derived from an EMBL/GenBank/DDBJ whole genome shotgun (WGS) entry which is preliminary data.</text>
</comment>
<dbReference type="InterPro" id="IPR039523">
    <property type="entry name" value="RimK-rel_E_lig_ATP-grasp"/>
</dbReference>
<dbReference type="Gene3D" id="3.30.470.20">
    <property type="entry name" value="ATP-grasp fold, B domain"/>
    <property type="match status" value="1"/>
</dbReference>
<keyword evidence="2" id="KW-0547">Nucleotide-binding</keyword>
<dbReference type="EMBL" id="LJRF01000136">
    <property type="protein sequence ID" value="KPY45792.1"/>
    <property type="molecule type" value="Genomic_DNA"/>
</dbReference>
<dbReference type="InterPro" id="IPR013815">
    <property type="entry name" value="ATP_grasp_subdomain_1"/>
</dbReference>
<keyword evidence="1" id="KW-0464">Manganese</keyword>
<dbReference type="PANTHER" id="PTHR21621:SF0">
    <property type="entry name" value="BETA-CITRYLGLUTAMATE SYNTHASE B-RELATED"/>
    <property type="match status" value="1"/>
</dbReference>
<reference evidence="5 6" key="1">
    <citation type="submission" date="2015-09" db="EMBL/GenBank/DDBJ databases">
        <title>Genome announcement of multiple Pseudomonas syringae strains.</title>
        <authorList>
            <person name="Thakur S."/>
            <person name="Wang P.W."/>
            <person name="Gong Y."/>
            <person name="Weir B.S."/>
            <person name="Guttman D.S."/>
        </authorList>
    </citation>
    <scope>NUCLEOTIDE SEQUENCE [LARGE SCALE GENOMIC DNA]</scope>
    <source>
        <strain evidence="5 6">ICMP3882</strain>
    </source>
</reference>
<gene>
    <name evidence="5" type="ORF">ALO47_04484</name>
</gene>
<dbReference type="AlphaFoldDB" id="A0A0N8SP98"/>
<dbReference type="Proteomes" id="UP000050554">
    <property type="component" value="Unassembled WGS sequence"/>
</dbReference>
<dbReference type="InterPro" id="IPR011758">
    <property type="entry name" value="RimK-rel_E_lig"/>
</dbReference>
<dbReference type="SUPFAM" id="SSF56059">
    <property type="entry name" value="Glutathione synthetase ATP-binding domain-like"/>
    <property type="match status" value="1"/>
</dbReference>
<dbReference type="Pfam" id="PF14397">
    <property type="entry name" value="ATPgrasp_ST"/>
    <property type="match status" value="1"/>
</dbReference>
<evidence type="ECO:0000313" key="6">
    <source>
        <dbReference type="Proteomes" id="UP000050554"/>
    </source>
</evidence>
<dbReference type="GO" id="GO:0018169">
    <property type="term" value="F:ribosomal S6-glutamic acid ligase activity"/>
    <property type="evidence" value="ECO:0007669"/>
    <property type="project" value="TreeGrafter"/>
</dbReference>
<dbReference type="Gene3D" id="3.30.1490.20">
    <property type="entry name" value="ATP-grasp fold, A domain"/>
    <property type="match status" value="1"/>
</dbReference>
<dbReference type="NCBIfam" id="TIGR02291">
    <property type="entry name" value="rimK_rel_E_lig"/>
    <property type="match status" value="1"/>
</dbReference>
<dbReference type="InterPro" id="IPR011761">
    <property type="entry name" value="ATP-grasp"/>
</dbReference>
<dbReference type="PATRIC" id="fig|55398.3.peg.710"/>
<dbReference type="GO" id="GO:0005737">
    <property type="term" value="C:cytoplasm"/>
    <property type="evidence" value="ECO:0007669"/>
    <property type="project" value="TreeGrafter"/>
</dbReference>
<evidence type="ECO:0000256" key="2">
    <source>
        <dbReference type="PROSITE-ProRule" id="PRU00409"/>
    </source>
</evidence>
<accession>A0A0N8SP98</accession>
<organism evidence="5 6">
    <name type="scientific">Pseudomonas syringae pv. ribicola</name>
    <dbReference type="NCBI Taxonomy" id="55398"/>
    <lineage>
        <taxon>Bacteria</taxon>
        <taxon>Pseudomonadati</taxon>
        <taxon>Pseudomonadota</taxon>
        <taxon>Gammaproteobacteria</taxon>
        <taxon>Pseudomonadales</taxon>
        <taxon>Pseudomonadaceae</taxon>
        <taxon>Pseudomonas</taxon>
    </lineage>
</organism>
<evidence type="ECO:0000256" key="3">
    <source>
        <dbReference type="SAM" id="MobiDB-lite"/>
    </source>
</evidence>
<dbReference type="GO" id="GO:0005524">
    <property type="term" value="F:ATP binding"/>
    <property type="evidence" value="ECO:0007669"/>
    <property type="project" value="UniProtKB-UniRule"/>
</dbReference>